<organism evidence="4 5">
    <name type="scientific">Geodermatophilus obscurus (strain ATCC 25078 / DSM 43160 / JCM 3152 / CCUG 61914 / KCC A-0152 / KCTC 9177 / NBRC 13315 / NRRL B-3577 / G-20)</name>
    <dbReference type="NCBI Taxonomy" id="526225"/>
    <lineage>
        <taxon>Bacteria</taxon>
        <taxon>Bacillati</taxon>
        <taxon>Actinomycetota</taxon>
        <taxon>Actinomycetes</taxon>
        <taxon>Geodermatophilales</taxon>
        <taxon>Geodermatophilaceae</taxon>
        <taxon>Geodermatophilus</taxon>
    </lineage>
</organism>
<dbReference type="AlphaFoldDB" id="D2SCQ8"/>
<evidence type="ECO:0000313" key="5">
    <source>
        <dbReference type="Proteomes" id="UP000001382"/>
    </source>
</evidence>
<dbReference type="eggNOG" id="COG0642">
    <property type="taxonomic scope" value="Bacteria"/>
</dbReference>
<dbReference type="HOGENOM" id="CLU_090336_25_0_11"/>
<feature type="domain" description="Histidine kinase/HSP90-like ATPase" evidence="3">
    <location>
        <begin position="29"/>
        <end position="129"/>
    </location>
</feature>
<keyword evidence="4" id="KW-0418">Kinase</keyword>
<evidence type="ECO:0000256" key="2">
    <source>
        <dbReference type="SAM" id="MobiDB-lite"/>
    </source>
</evidence>
<evidence type="ECO:0000256" key="1">
    <source>
        <dbReference type="ARBA" id="ARBA00022527"/>
    </source>
</evidence>
<dbReference type="KEGG" id="gob:Gobs_1572"/>
<dbReference type="InterPro" id="IPR050267">
    <property type="entry name" value="Anti-sigma-factor_SerPK"/>
</dbReference>
<keyword evidence="1" id="KW-0723">Serine/threonine-protein kinase</keyword>
<keyword evidence="4" id="KW-0808">Transferase</keyword>
<dbReference type="InterPro" id="IPR003594">
    <property type="entry name" value="HATPase_dom"/>
</dbReference>
<reference evidence="4 5" key="1">
    <citation type="journal article" date="2010" name="Stand. Genomic Sci.">
        <title>Complete genome sequence of Geodermatophilus obscurus type strain (G-20).</title>
        <authorList>
            <person name="Ivanova N."/>
            <person name="Sikorski J."/>
            <person name="Jando M."/>
            <person name="Munk C."/>
            <person name="Lapidus A."/>
            <person name="Glavina Del Rio T."/>
            <person name="Copeland A."/>
            <person name="Tice H."/>
            <person name="Cheng J.-F."/>
            <person name="Lucas S."/>
            <person name="Chen F."/>
            <person name="Nolan M."/>
            <person name="Bruce D."/>
            <person name="Goodwin L."/>
            <person name="Pitluck S."/>
            <person name="Mavromatis K."/>
            <person name="Mikhailova N."/>
            <person name="Pati A."/>
            <person name="Chen A."/>
            <person name="Palaniappan K."/>
            <person name="Land M."/>
            <person name="Hauser L."/>
            <person name="Chang Y.-J."/>
            <person name="Jeffries C.D."/>
            <person name="Meincke L."/>
            <person name="Brettin T."/>
            <person name="Detter J.C."/>
            <person name="Detter J.C."/>
            <person name="Rohde M."/>
            <person name="Goeker M."/>
            <person name="Bristow J."/>
            <person name="Eisen J.A."/>
            <person name="Markowitz V."/>
            <person name="Hugenholtz P."/>
            <person name="Kyrpides N.C."/>
            <person name="Klenk H.-P."/>
        </authorList>
    </citation>
    <scope>NUCLEOTIDE SEQUENCE [LARGE SCALE GENOMIC DNA]</scope>
    <source>
        <strain evidence="5">ATCC 25078 / DSM 43160 / JCM 3152 / KCC A-0152 / KCTC 9177 / NBRC 13315 / NRRL B-3577 / G-20</strain>
    </source>
</reference>
<dbReference type="SUPFAM" id="SSF55874">
    <property type="entry name" value="ATPase domain of HSP90 chaperone/DNA topoisomerase II/histidine kinase"/>
    <property type="match status" value="1"/>
</dbReference>
<dbReference type="PANTHER" id="PTHR35526:SF3">
    <property type="entry name" value="ANTI-SIGMA-F FACTOR RSBW"/>
    <property type="match status" value="1"/>
</dbReference>
<accession>D2SCQ8</accession>
<name>D2SCQ8_GEOOG</name>
<keyword evidence="5" id="KW-1185">Reference proteome</keyword>
<dbReference type="Proteomes" id="UP000001382">
    <property type="component" value="Chromosome"/>
</dbReference>
<reference evidence="5" key="2">
    <citation type="submission" date="2010-01" db="EMBL/GenBank/DDBJ databases">
        <title>The complete genome of Geodermatophilus obscurus DSM 43160.</title>
        <authorList>
            <consortium name="US DOE Joint Genome Institute (JGI-PGF)"/>
            <person name="Lucas S."/>
            <person name="Copeland A."/>
            <person name="Lapidus A."/>
            <person name="Glavina del Rio T."/>
            <person name="Dalin E."/>
            <person name="Tice H."/>
            <person name="Bruce D."/>
            <person name="Goodwin L."/>
            <person name="Pitluck S."/>
            <person name="Kyrpides N."/>
            <person name="Mavromatis K."/>
            <person name="Ivanova N."/>
            <person name="Munk A.C."/>
            <person name="Brettin T."/>
            <person name="Detter J.C."/>
            <person name="Han C."/>
            <person name="Larimer F."/>
            <person name="Land M."/>
            <person name="Hauser L."/>
            <person name="Markowitz V."/>
            <person name="Cheng J.-F."/>
            <person name="Hugenholtz P."/>
            <person name="Woyke T."/>
            <person name="Wu D."/>
            <person name="Jando M."/>
            <person name="Schneider S."/>
            <person name="Klenk H.-P."/>
            <person name="Eisen J.A."/>
        </authorList>
    </citation>
    <scope>NUCLEOTIDE SEQUENCE [LARGE SCALE GENOMIC DNA]</scope>
    <source>
        <strain evidence="5">ATCC 25078 / DSM 43160 / JCM 3152 / KCC A-0152 / KCTC 9177 / NBRC 13315 / NRRL B-3577 / G-20</strain>
    </source>
</reference>
<sequence length="161" mass="17077">MVSEALWGQRPRPTPGPDAIAVGRWEPTTPAELTAHRRQLSAALQDGSGATDADEVAVERLLLAFEELASNALRHGREPIRVTVTAGRDEWLLEVSDAATDQPPTPAVGRDAAEGGLGLYLVARLSAAHGWDVQGDHKVAWCRAQYSPGQAPRAVAGSRSA</sequence>
<dbReference type="Pfam" id="PF13581">
    <property type="entry name" value="HATPase_c_2"/>
    <property type="match status" value="1"/>
</dbReference>
<feature type="region of interest" description="Disordered" evidence="2">
    <location>
        <begin position="1"/>
        <end position="26"/>
    </location>
</feature>
<protein>
    <submittedName>
        <fullName evidence="4">Putative signal transduction histidine kinase</fullName>
    </submittedName>
</protein>
<proteinExistence type="predicted"/>
<dbReference type="OrthoDB" id="3297757at2"/>
<dbReference type="Gene3D" id="3.30.565.10">
    <property type="entry name" value="Histidine kinase-like ATPase, C-terminal domain"/>
    <property type="match status" value="1"/>
</dbReference>
<dbReference type="InterPro" id="IPR036890">
    <property type="entry name" value="HATPase_C_sf"/>
</dbReference>
<dbReference type="PANTHER" id="PTHR35526">
    <property type="entry name" value="ANTI-SIGMA-F FACTOR RSBW-RELATED"/>
    <property type="match status" value="1"/>
</dbReference>
<dbReference type="CDD" id="cd16936">
    <property type="entry name" value="HATPase_RsbW-like"/>
    <property type="match status" value="1"/>
</dbReference>
<dbReference type="EMBL" id="CP001867">
    <property type="protein sequence ID" value="ADB74293.1"/>
    <property type="molecule type" value="Genomic_DNA"/>
</dbReference>
<evidence type="ECO:0000313" key="4">
    <source>
        <dbReference type="EMBL" id="ADB74293.1"/>
    </source>
</evidence>
<dbReference type="STRING" id="526225.Gobs_1572"/>
<gene>
    <name evidence="4" type="ordered locus">Gobs_1572</name>
</gene>
<evidence type="ECO:0000259" key="3">
    <source>
        <dbReference type="Pfam" id="PF13581"/>
    </source>
</evidence>
<dbReference type="GO" id="GO:0004674">
    <property type="term" value="F:protein serine/threonine kinase activity"/>
    <property type="evidence" value="ECO:0007669"/>
    <property type="project" value="UniProtKB-KW"/>
</dbReference>